<feature type="transmembrane region" description="Helical" evidence="8">
    <location>
        <begin position="205"/>
        <end position="227"/>
    </location>
</feature>
<reference evidence="9" key="1">
    <citation type="submission" date="2021-02" db="EMBL/GenBank/DDBJ databases">
        <authorList>
            <person name="Nowell W R."/>
        </authorList>
    </citation>
    <scope>NUCLEOTIDE SEQUENCE</scope>
</reference>
<dbReference type="GO" id="GO:0035673">
    <property type="term" value="F:oligopeptide transmembrane transporter activity"/>
    <property type="evidence" value="ECO:0007669"/>
    <property type="project" value="InterPro"/>
</dbReference>
<evidence type="ECO:0000256" key="2">
    <source>
        <dbReference type="ARBA" id="ARBA00022448"/>
    </source>
</evidence>
<comment type="caution">
    <text evidence="9">The sequence shown here is derived from an EMBL/GenBank/DDBJ whole genome shotgun (WGS) entry which is preliminary data.</text>
</comment>
<evidence type="ECO:0000256" key="4">
    <source>
        <dbReference type="ARBA" id="ARBA00022856"/>
    </source>
</evidence>
<feature type="transmembrane region" description="Helical" evidence="8">
    <location>
        <begin position="142"/>
        <end position="164"/>
    </location>
</feature>
<evidence type="ECO:0000256" key="5">
    <source>
        <dbReference type="ARBA" id="ARBA00022927"/>
    </source>
</evidence>
<keyword evidence="2" id="KW-0813">Transport</keyword>
<dbReference type="InterPro" id="IPR004813">
    <property type="entry name" value="OPT"/>
</dbReference>
<evidence type="ECO:0000256" key="7">
    <source>
        <dbReference type="ARBA" id="ARBA00023136"/>
    </source>
</evidence>
<comment type="subcellular location">
    <subcellularLocation>
        <location evidence="1">Membrane</location>
        <topology evidence="1">Multi-pass membrane protein</topology>
    </subcellularLocation>
</comment>
<feature type="transmembrane region" description="Helical" evidence="8">
    <location>
        <begin position="368"/>
        <end position="388"/>
    </location>
</feature>
<dbReference type="EMBL" id="CAJNOQ010005970">
    <property type="protein sequence ID" value="CAF1118335.1"/>
    <property type="molecule type" value="Genomic_DNA"/>
</dbReference>
<feature type="transmembrane region" description="Helical" evidence="8">
    <location>
        <begin position="334"/>
        <end position="356"/>
    </location>
</feature>
<dbReference type="OrthoDB" id="9986677at2759"/>
<dbReference type="Proteomes" id="UP000677228">
    <property type="component" value="Unassembled WGS sequence"/>
</dbReference>
<feature type="transmembrane region" description="Helical" evidence="8">
    <location>
        <begin position="288"/>
        <end position="314"/>
    </location>
</feature>
<feature type="transmembrane region" description="Helical" evidence="8">
    <location>
        <begin position="262"/>
        <end position="281"/>
    </location>
</feature>
<evidence type="ECO:0000256" key="6">
    <source>
        <dbReference type="ARBA" id="ARBA00022989"/>
    </source>
</evidence>
<dbReference type="NCBIfam" id="TIGR00728">
    <property type="entry name" value="OPT_sfam"/>
    <property type="match status" value="1"/>
</dbReference>
<dbReference type="InterPro" id="IPR004648">
    <property type="entry name" value="Oligpept_transpt"/>
</dbReference>
<keyword evidence="5" id="KW-0653">Protein transport</keyword>
<feature type="transmembrane region" description="Helical" evidence="8">
    <location>
        <begin position="475"/>
        <end position="496"/>
    </location>
</feature>
<dbReference type="AlphaFoldDB" id="A0A814QEV2"/>
<proteinExistence type="predicted"/>
<keyword evidence="7 8" id="KW-0472">Membrane</keyword>
<evidence type="ECO:0000256" key="8">
    <source>
        <dbReference type="SAM" id="Phobius"/>
    </source>
</evidence>
<keyword evidence="6 8" id="KW-1133">Transmembrane helix</keyword>
<dbReference type="GO" id="GO:0015031">
    <property type="term" value="P:protein transport"/>
    <property type="evidence" value="ECO:0007669"/>
    <property type="project" value="UniProtKB-KW"/>
</dbReference>
<dbReference type="Proteomes" id="UP000682733">
    <property type="component" value="Unassembled WGS sequence"/>
</dbReference>
<accession>A0A814QEV2</accession>
<feature type="transmembrane region" description="Helical" evidence="8">
    <location>
        <begin position="508"/>
        <end position="532"/>
    </location>
</feature>
<dbReference type="PANTHER" id="PTHR22601">
    <property type="entry name" value="ISP4 LIKE PROTEIN"/>
    <property type="match status" value="1"/>
</dbReference>
<protein>
    <submittedName>
        <fullName evidence="9">Uncharacterized protein</fullName>
    </submittedName>
</protein>
<evidence type="ECO:0000313" key="11">
    <source>
        <dbReference type="EMBL" id="CAF3882092.1"/>
    </source>
</evidence>
<dbReference type="Proteomes" id="UP000681722">
    <property type="component" value="Unassembled WGS sequence"/>
</dbReference>
<evidence type="ECO:0000256" key="1">
    <source>
        <dbReference type="ARBA" id="ARBA00004141"/>
    </source>
</evidence>
<keyword evidence="3 8" id="KW-0812">Transmembrane</keyword>
<keyword evidence="13" id="KW-1185">Reference proteome</keyword>
<dbReference type="GO" id="GO:0016020">
    <property type="term" value="C:membrane"/>
    <property type="evidence" value="ECO:0007669"/>
    <property type="project" value="UniProtKB-SubCell"/>
</dbReference>
<gene>
    <name evidence="9" type="ORF">GPM918_LOCUS19567</name>
    <name evidence="10" type="ORF">OVA965_LOCUS25616</name>
    <name evidence="11" type="ORF">SRO942_LOCUS19564</name>
    <name evidence="12" type="ORF">TMI583_LOCUS26346</name>
</gene>
<evidence type="ECO:0000313" key="13">
    <source>
        <dbReference type="Proteomes" id="UP000663829"/>
    </source>
</evidence>
<dbReference type="EMBL" id="CAJOBC010005970">
    <property type="protein sequence ID" value="CAF3882092.1"/>
    <property type="molecule type" value="Genomic_DNA"/>
</dbReference>
<dbReference type="EMBL" id="CAJNOK010015996">
    <property type="protein sequence ID" value="CAF1236490.1"/>
    <property type="molecule type" value="Genomic_DNA"/>
</dbReference>
<evidence type="ECO:0000256" key="3">
    <source>
        <dbReference type="ARBA" id="ARBA00022692"/>
    </source>
</evidence>
<evidence type="ECO:0000313" key="12">
    <source>
        <dbReference type="EMBL" id="CAF4044055.1"/>
    </source>
</evidence>
<evidence type="ECO:0000313" key="9">
    <source>
        <dbReference type="EMBL" id="CAF1118335.1"/>
    </source>
</evidence>
<dbReference type="EMBL" id="CAJOBA010037541">
    <property type="protein sequence ID" value="CAF4044055.1"/>
    <property type="molecule type" value="Genomic_DNA"/>
</dbReference>
<feature type="transmembrane region" description="Helical" evidence="8">
    <location>
        <begin position="432"/>
        <end position="454"/>
    </location>
</feature>
<dbReference type="Proteomes" id="UP000663829">
    <property type="component" value="Unassembled WGS sequence"/>
</dbReference>
<dbReference type="Pfam" id="PF03169">
    <property type="entry name" value="OPT"/>
    <property type="match status" value="1"/>
</dbReference>
<keyword evidence="4" id="KW-0571">Peptide transport</keyword>
<organism evidence="9 13">
    <name type="scientific">Didymodactylos carnosus</name>
    <dbReference type="NCBI Taxonomy" id="1234261"/>
    <lineage>
        <taxon>Eukaryota</taxon>
        <taxon>Metazoa</taxon>
        <taxon>Spiralia</taxon>
        <taxon>Gnathifera</taxon>
        <taxon>Rotifera</taxon>
        <taxon>Eurotatoria</taxon>
        <taxon>Bdelloidea</taxon>
        <taxon>Philodinida</taxon>
        <taxon>Philodinidae</taxon>
        <taxon>Didymodactylos</taxon>
    </lineage>
</organism>
<evidence type="ECO:0000313" key="10">
    <source>
        <dbReference type="EMBL" id="CAF1236490.1"/>
    </source>
</evidence>
<sequence>MLKFRHGISLRQQRHLAVPSCRLGVMRRFLIWPSEMVWPGNLPYIAILRTLHESEQPLSHRWCHLTRLNFFILFSTCQMIYYWLPGYIMPVLTAFSWLCMIKSDNILLSQLTGYNGFGIGSLQFDWYTLTSQLSSPIVVPRWAQINILVGFILIVWLFIPIIYYSNLWNLKLLPISNNYFYTPNGDYYQIDVNGTTTNEQIRGTVIYVVGYHLLFASFIALFIHTFIYHGKDIIKQFHTSLKNRQNDVHCQLMSYYREAPEWYYLIVFICSFITAAIVCHYGDLMPWYYLFIAMSIAFVCLLPVGIVLAISNLTINNVNIVTLIGGLLMPSNPIGNLTFTAFASGTFSQALILLFNFKFGHYMKISPFTIFIIQLVVTIVSTIIQYAMTNHLLNTIVDICVNNADWMCKNLDTTPILFALIDPRKMFGKDTIYAYMLWFLAIGAILPIFFWLLNKLYPNSKWLNYVHIPIMFSQLFLIIYIPIGLFPSWFIVGFLFHTIIRRWWFNRYALLFSIAMDTGVQISLFFLFFILINRNVQFPQWWGNNNDFCPFSYANFYGKF</sequence>
<name>A0A814QEV2_9BILA</name>